<evidence type="ECO:0000313" key="2">
    <source>
        <dbReference type="EMBL" id="ACR75876.1"/>
    </source>
</evidence>
<name>C4ZCD0_AGARV</name>
<dbReference type="STRING" id="515619.EUBREC_2135"/>
<dbReference type="Proteomes" id="UP000001477">
    <property type="component" value="Chromosome"/>
</dbReference>
<evidence type="ECO:0000256" key="1">
    <source>
        <dbReference type="SAM" id="Phobius"/>
    </source>
</evidence>
<feature type="transmembrane region" description="Helical" evidence="1">
    <location>
        <begin position="47"/>
        <end position="65"/>
    </location>
</feature>
<evidence type="ECO:0000313" key="3">
    <source>
        <dbReference type="Proteomes" id="UP000001477"/>
    </source>
</evidence>
<proteinExistence type="predicted"/>
<dbReference type="KEGG" id="ere:EUBREC_2135"/>
<reference evidence="2 3" key="1">
    <citation type="journal article" date="2009" name="Proc. Natl. Acad. Sci. U.S.A.">
        <title>Characterizing a model human gut microbiota composed of members of its two dominant bacterial phyla.</title>
        <authorList>
            <person name="Mahowald M.A."/>
            <person name="Rey F.E."/>
            <person name="Seedorf H."/>
            <person name="Turnbaugh P.J."/>
            <person name="Fulton R.S."/>
            <person name="Wollam A."/>
            <person name="Shah N."/>
            <person name="Wang C."/>
            <person name="Magrini V."/>
            <person name="Wilson R.K."/>
            <person name="Cantarel B.L."/>
            <person name="Coutinho P.M."/>
            <person name="Henrissat B."/>
            <person name="Crock L.W."/>
            <person name="Russell A."/>
            <person name="Verberkmoes N.C."/>
            <person name="Hettich R.L."/>
            <person name="Gordon J.I."/>
        </authorList>
    </citation>
    <scope>NUCLEOTIDE SEQUENCE [LARGE SCALE GENOMIC DNA]</scope>
    <source>
        <strain evidence="3">ATCC 33656 / DSM 3377 / JCM 17463 / KCTC 5835 / LMG 30912 / VPI 0990</strain>
    </source>
</reference>
<keyword evidence="1" id="KW-1133">Transmembrane helix</keyword>
<gene>
    <name evidence="2" type="ordered locus">EUBREC_2135</name>
</gene>
<keyword evidence="1" id="KW-0812">Transmembrane</keyword>
<accession>C4ZCD0</accession>
<feature type="transmembrane region" description="Helical" evidence="1">
    <location>
        <begin position="21"/>
        <end position="41"/>
    </location>
</feature>
<organism evidence="2 3">
    <name type="scientific">Agathobacter rectalis (strain ATCC 33656 / DSM 3377 / JCM 17463 / KCTC 5835 / VPI 0990)</name>
    <name type="common">Eubacterium rectale</name>
    <dbReference type="NCBI Taxonomy" id="515619"/>
    <lineage>
        <taxon>Bacteria</taxon>
        <taxon>Bacillati</taxon>
        <taxon>Bacillota</taxon>
        <taxon>Clostridia</taxon>
        <taxon>Lachnospirales</taxon>
        <taxon>Lachnospiraceae</taxon>
        <taxon>Agathobacter</taxon>
    </lineage>
</organism>
<dbReference type="EMBL" id="CP001107">
    <property type="protein sequence ID" value="ACR75876.1"/>
    <property type="molecule type" value="Genomic_DNA"/>
</dbReference>
<dbReference type="AlphaFoldDB" id="C4ZCD0"/>
<keyword evidence="1" id="KW-0472">Membrane</keyword>
<sequence length="105" mass="12789">MKGTGGMRRFRKKVRRFVRLYWFWVSLGLVLTKVSVEAAYIERGYKAYGGEWLVLPVVLIVGYFVNEARMYLPDFIEEWREEKAYERRVAENRRRVQRERNSHLR</sequence>
<dbReference type="HOGENOM" id="CLU_2232534_0_0_9"/>
<protein>
    <submittedName>
        <fullName evidence="2">Uncharacterized protein</fullName>
    </submittedName>
</protein>
<dbReference type="PaxDb" id="515619-EUBREC_2135"/>